<feature type="transmembrane region" description="Helical" evidence="7">
    <location>
        <begin position="39"/>
        <end position="60"/>
    </location>
</feature>
<dbReference type="Pfam" id="PF04515">
    <property type="entry name" value="Choline_transpo"/>
    <property type="match status" value="1"/>
</dbReference>
<evidence type="ECO:0000256" key="5">
    <source>
        <dbReference type="ARBA" id="ARBA00023136"/>
    </source>
</evidence>
<evidence type="ECO:0000256" key="3">
    <source>
        <dbReference type="ARBA" id="ARBA00022692"/>
    </source>
</evidence>
<proteinExistence type="inferred from homology"/>
<dbReference type="PANTHER" id="PTHR12385:SF14">
    <property type="entry name" value="CHOLINE TRANSPORTER-LIKE 2"/>
    <property type="match status" value="1"/>
</dbReference>
<evidence type="ECO:0000313" key="9">
    <source>
        <dbReference type="RefSeq" id="XP_006823430.1"/>
    </source>
</evidence>
<evidence type="ECO:0000256" key="1">
    <source>
        <dbReference type="ARBA" id="ARBA00004141"/>
    </source>
</evidence>
<gene>
    <name evidence="9" type="primary">LOC102807239</name>
</gene>
<keyword evidence="4 7" id="KW-1133">Transmembrane helix</keyword>
<dbReference type="GeneID" id="102807239"/>
<comment type="subcellular location">
    <subcellularLocation>
        <location evidence="7">Cell membrane</location>
        <topology evidence="7">Multi-pass membrane protein</topology>
    </subcellularLocation>
    <subcellularLocation>
        <location evidence="1">Membrane</location>
        <topology evidence="1">Multi-pass membrane protein</topology>
    </subcellularLocation>
</comment>
<feature type="transmembrane region" description="Helical" evidence="7">
    <location>
        <begin position="653"/>
        <end position="676"/>
    </location>
</feature>
<keyword evidence="3 7" id="KW-0812">Transmembrane</keyword>
<feature type="transmembrane region" description="Helical" evidence="7">
    <location>
        <begin position="509"/>
        <end position="531"/>
    </location>
</feature>
<feature type="transmembrane region" description="Helical" evidence="7">
    <location>
        <begin position="374"/>
        <end position="401"/>
    </location>
</feature>
<keyword evidence="8" id="KW-1185">Reference proteome</keyword>
<reference evidence="9" key="1">
    <citation type="submission" date="2025-08" db="UniProtKB">
        <authorList>
            <consortium name="RefSeq"/>
        </authorList>
    </citation>
    <scope>IDENTIFICATION</scope>
    <source>
        <tissue evidence="9">Testes</tissue>
    </source>
</reference>
<feature type="transmembrane region" description="Helical" evidence="7">
    <location>
        <begin position="278"/>
        <end position="297"/>
    </location>
</feature>
<accession>A0ABM0MTT9</accession>
<dbReference type="InterPro" id="IPR007603">
    <property type="entry name" value="Choline_transptr-like"/>
</dbReference>
<protein>
    <recommendedName>
        <fullName evidence="7">Choline transporter-like protein</fullName>
    </recommendedName>
</protein>
<sequence>MGEDNKVAPEDADSKKYGEPAKYDPTFKGPIANRSCTDIICCVIFIVFIAGMFAVGYFAWSNGNPYKLIYATDGRGQICGYDTLVADKPYLFYFDITACASAASLLELQCPTTQICVSKCPTENWVGYLEEVKYQDPTTTLSVEWTKFICDYDIDAENSGKSPLTLFEDDECASYYLESSDLYGRCIPSFIVTAVEAASGLITDSSNHTLVDANNQTISLDDLEAAQIALAYYINARAIADKVFDDITETWTFLIGGAVIGMLISFIFIVLMRWIAGIVVWLIIILLFLLLALGIYLCYTEYAELASVDTSSIEFEFTTNLTSYLDMKETWLAFTIILGVVLAILILIVIFLFKRIRLAIALIKEGSRAVSSCMFTLLWPVIPFLLEVALFAFWIVLAVYLATSGSATYAIANAPTDYPIANGTSCDVTLFDGNNTGAQCIFVEYSGDPNLFRMQIYILFGLFWIMNFIVALDQIVLAGAFASYYWAFTKPKDIPVFPVSYSLGRSLRYHLGSLAFGSFIIAVIQIIRVMLEYLDHKLKGSENKVAKFLLKCMKCCFWCLEKFMKFLNKNAYIMIAVYGKNFCTSAKNAFFLLMRNIVRVVVLDKITDFLLFLGKLMVTAAVGTLAYFFFTNQISWYETYLSDYLGSVPTLNYYWIPMIIICILTYLIASIFFSVYNMAIDTLFLCFLEDLERHDGSAEKPYYMSKELMNIAGAKNDKNVKKK</sequence>
<dbReference type="Proteomes" id="UP000694865">
    <property type="component" value="Unplaced"/>
</dbReference>
<feature type="transmembrane region" description="Helical" evidence="7">
    <location>
        <begin position="456"/>
        <end position="488"/>
    </location>
</feature>
<feature type="transmembrane region" description="Helical" evidence="7">
    <location>
        <begin position="571"/>
        <end position="594"/>
    </location>
</feature>
<feature type="transmembrane region" description="Helical" evidence="7">
    <location>
        <begin position="606"/>
        <end position="630"/>
    </location>
</feature>
<feature type="transmembrane region" description="Helical" evidence="7">
    <location>
        <begin position="331"/>
        <end position="353"/>
    </location>
</feature>
<name>A0ABM0MTT9_SACKO</name>
<feature type="transmembrane region" description="Helical" evidence="7">
    <location>
        <begin position="251"/>
        <end position="271"/>
    </location>
</feature>
<evidence type="ECO:0000256" key="2">
    <source>
        <dbReference type="ARBA" id="ARBA00007168"/>
    </source>
</evidence>
<evidence type="ECO:0000256" key="6">
    <source>
        <dbReference type="ARBA" id="ARBA00023180"/>
    </source>
</evidence>
<dbReference type="RefSeq" id="XP_006823430.1">
    <property type="nucleotide sequence ID" value="XM_006823367.1"/>
</dbReference>
<keyword evidence="6" id="KW-0325">Glycoprotein</keyword>
<evidence type="ECO:0000256" key="4">
    <source>
        <dbReference type="ARBA" id="ARBA00022989"/>
    </source>
</evidence>
<comment type="function">
    <text evidence="7">Choline transporter.</text>
</comment>
<evidence type="ECO:0000313" key="8">
    <source>
        <dbReference type="Proteomes" id="UP000694865"/>
    </source>
</evidence>
<dbReference type="PANTHER" id="PTHR12385">
    <property type="entry name" value="CHOLINE TRANSPORTER-LIKE (SLC FAMILY 44)"/>
    <property type="match status" value="1"/>
</dbReference>
<organism evidence="8 9">
    <name type="scientific">Saccoglossus kowalevskii</name>
    <name type="common">Acorn worm</name>
    <dbReference type="NCBI Taxonomy" id="10224"/>
    <lineage>
        <taxon>Eukaryota</taxon>
        <taxon>Metazoa</taxon>
        <taxon>Hemichordata</taxon>
        <taxon>Enteropneusta</taxon>
        <taxon>Harrimaniidae</taxon>
        <taxon>Saccoglossus</taxon>
    </lineage>
</organism>
<evidence type="ECO:0000256" key="7">
    <source>
        <dbReference type="RuleBase" id="RU368066"/>
    </source>
</evidence>
<comment type="similarity">
    <text evidence="2 7">Belongs to the CTL (choline transporter-like) family.</text>
</comment>
<keyword evidence="5 7" id="KW-0472">Membrane</keyword>